<feature type="region of interest" description="Disordered" evidence="1">
    <location>
        <begin position="1"/>
        <end position="49"/>
    </location>
</feature>
<evidence type="ECO:0000256" key="1">
    <source>
        <dbReference type="SAM" id="MobiDB-lite"/>
    </source>
</evidence>
<keyword evidence="3" id="KW-1185">Reference proteome</keyword>
<dbReference type="RefSeq" id="WP_263279723.1">
    <property type="nucleotide sequence ID" value="NZ_CP106795.1"/>
</dbReference>
<evidence type="ECO:0008006" key="4">
    <source>
        <dbReference type="Google" id="ProtNLM"/>
    </source>
</evidence>
<sequence length="122" mass="13148">MLRKQQTAARLGEAQTPWAPAPAEAPSIRPRPCWPPTSPGDRTPAAGPSFAPQAVGLGVRAVFSLPLSIGRPALGTLDFYRDTAGALADRDLRTALWVRDAMTFTPLNRHTADDFPRMGEGR</sequence>
<proteinExistence type="predicted"/>
<dbReference type="EMBL" id="CP106795">
    <property type="protein sequence ID" value="UXY39597.1"/>
    <property type="molecule type" value="Genomic_DNA"/>
</dbReference>
<protein>
    <recommendedName>
        <fullName evidence="4">GAF domain-containing protein</fullName>
    </recommendedName>
</protein>
<evidence type="ECO:0000313" key="3">
    <source>
        <dbReference type="Proteomes" id="UP001060733"/>
    </source>
</evidence>
<gene>
    <name evidence="2" type="ORF">N8I86_35775</name>
</gene>
<reference evidence="2" key="1">
    <citation type="submission" date="2022-10" db="EMBL/GenBank/DDBJ databases">
        <authorList>
            <person name="Mo P."/>
        </authorList>
    </citation>
    <scope>NUCLEOTIDE SEQUENCE</scope>
    <source>
        <strain evidence="2">HUAS 14-6</strain>
    </source>
</reference>
<organism evidence="2 3">
    <name type="scientific">Streptomyces albidocamelliae</name>
    <dbReference type="NCBI Taxonomy" id="2981135"/>
    <lineage>
        <taxon>Bacteria</taxon>
        <taxon>Bacillati</taxon>
        <taxon>Actinomycetota</taxon>
        <taxon>Actinomycetes</taxon>
        <taxon>Kitasatosporales</taxon>
        <taxon>Streptomycetaceae</taxon>
        <taxon>Streptomyces</taxon>
    </lineage>
</organism>
<dbReference type="Proteomes" id="UP001060733">
    <property type="component" value="Chromosome"/>
</dbReference>
<name>A0ABY6EYY2_9ACTN</name>
<evidence type="ECO:0000313" key="2">
    <source>
        <dbReference type="EMBL" id="UXY39597.1"/>
    </source>
</evidence>
<accession>A0ABY6EYY2</accession>